<protein>
    <recommendedName>
        <fullName evidence="3">DUF222 domain-containing protein</fullName>
    </recommendedName>
</protein>
<gene>
    <name evidence="1" type="ORF">ACFQ11_18330</name>
</gene>
<evidence type="ECO:0008006" key="3">
    <source>
        <dbReference type="Google" id="ProtNLM"/>
    </source>
</evidence>
<organism evidence="1 2">
    <name type="scientific">Actinomadura sediminis</name>
    <dbReference type="NCBI Taxonomy" id="1038904"/>
    <lineage>
        <taxon>Bacteria</taxon>
        <taxon>Bacillati</taxon>
        <taxon>Actinomycetota</taxon>
        <taxon>Actinomycetes</taxon>
        <taxon>Streptosporangiales</taxon>
        <taxon>Thermomonosporaceae</taxon>
        <taxon>Actinomadura</taxon>
    </lineage>
</organism>
<reference evidence="2" key="1">
    <citation type="journal article" date="2019" name="Int. J. Syst. Evol. Microbiol.">
        <title>The Global Catalogue of Microorganisms (GCM) 10K type strain sequencing project: providing services to taxonomists for standard genome sequencing and annotation.</title>
        <authorList>
            <consortium name="The Broad Institute Genomics Platform"/>
            <consortium name="The Broad Institute Genome Sequencing Center for Infectious Disease"/>
            <person name="Wu L."/>
            <person name="Ma J."/>
        </authorList>
    </citation>
    <scope>NUCLEOTIDE SEQUENCE [LARGE SCALE GENOMIC DNA]</scope>
    <source>
        <strain evidence="2">JCM 31202</strain>
    </source>
</reference>
<proteinExistence type="predicted"/>
<sequence length="215" mass="24071">MTDRIVSAGDLTPEQRRIHRVEHILRRDGGSPGSALDGLASIVEDETWRKVPSGPDGAPRFTSFTAFVEARRPYGLGYSVRQLRALLKLCHPDEDKKADVRDRMDAMRAEVERLIAEEIPEALPVGRPTEKHCDTNIKPDRVEHIVARLKRDDPALAEQVVNGDLTANAAARAKGWRRPRVVVSSPERTAASLRKHMTLEDLHALARLLLDEEDN</sequence>
<name>A0ABW3ET09_9ACTN</name>
<dbReference type="EMBL" id="JBHTJA010000034">
    <property type="protein sequence ID" value="MFD0902362.1"/>
    <property type="molecule type" value="Genomic_DNA"/>
</dbReference>
<comment type="caution">
    <text evidence="1">The sequence shown here is derived from an EMBL/GenBank/DDBJ whole genome shotgun (WGS) entry which is preliminary data.</text>
</comment>
<keyword evidence="2" id="KW-1185">Reference proteome</keyword>
<evidence type="ECO:0000313" key="2">
    <source>
        <dbReference type="Proteomes" id="UP001596972"/>
    </source>
</evidence>
<dbReference type="RefSeq" id="WP_378300062.1">
    <property type="nucleotide sequence ID" value="NZ_JBHTJA010000034.1"/>
</dbReference>
<dbReference type="Proteomes" id="UP001596972">
    <property type="component" value="Unassembled WGS sequence"/>
</dbReference>
<evidence type="ECO:0000313" key="1">
    <source>
        <dbReference type="EMBL" id="MFD0902362.1"/>
    </source>
</evidence>
<accession>A0ABW3ET09</accession>